<dbReference type="OrthoDB" id="9808813at2"/>
<evidence type="ECO:0000256" key="10">
    <source>
        <dbReference type="ARBA" id="ARBA00023125"/>
    </source>
</evidence>
<dbReference type="Pfam" id="PF11798">
    <property type="entry name" value="IMS_HHH"/>
    <property type="match status" value="1"/>
</dbReference>
<dbReference type="EC" id="2.7.7.7" evidence="13"/>
<name>A0A0C1PNP0_9LACO</name>
<keyword evidence="10 13" id="KW-0238">DNA-binding</keyword>
<comment type="caution">
    <text evidence="15">The sequence shown here is derived from an EMBL/GenBank/DDBJ whole genome shotgun (WGS) entry which is preliminary data.</text>
</comment>
<keyword evidence="3 13" id="KW-0808">Transferase</keyword>
<evidence type="ECO:0000259" key="14">
    <source>
        <dbReference type="PROSITE" id="PS50173"/>
    </source>
</evidence>
<dbReference type="PATRIC" id="fig|1614.7.peg.754"/>
<dbReference type="AlphaFoldDB" id="A0A0C1PNP0"/>
<protein>
    <recommendedName>
        <fullName evidence="13">DNA polymerase IV</fullName>
        <shortName evidence="13">Pol IV</shortName>
        <ecNumber evidence="13">2.7.7.7</ecNumber>
    </recommendedName>
</protein>
<evidence type="ECO:0000256" key="9">
    <source>
        <dbReference type="ARBA" id="ARBA00022932"/>
    </source>
</evidence>
<feature type="active site" evidence="13">
    <location>
        <position position="116"/>
    </location>
</feature>
<evidence type="ECO:0000256" key="1">
    <source>
        <dbReference type="ARBA" id="ARBA00010945"/>
    </source>
</evidence>
<organism evidence="15 16">
    <name type="scientific">Fructilactobacillus fructivorans</name>
    <dbReference type="NCBI Taxonomy" id="1614"/>
    <lineage>
        <taxon>Bacteria</taxon>
        <taxon>Bacillati</taxon>
        <taxon>Bacillota</taxon>
        <taxon>Bacilli</taxon>
        <taxon>Lactobacillales</taxon>
        <taxon>Lactobacillaceae</taxon>
        <taxon>Fructilactobacillus</taxon>
    </lineage>
</organism>
<dbReference type="Proteomes" id="UP000031397">
    <property type="component" value="Unassembled WGS sequence"/>
</dbReference>
<keyword evidence="2 13" id="KW-0515">Mutator protein</keyword>
<feature type="binding site" evidence="13">
    <location>
        <position position="17"/>
    </location>
    <ligand>
        <name>Mg(2+)</name>
        <dbReference type="ChEBI" id="CHEBI:18420"/>
    </ligand>
</feature>
<keyword evidence="5 13" id="KW-0235">DNA replication</keyword>
<dbReference type="InterPro" id="IPR043502">
    <property type="entry name" value="DNA/RNA_pol_sf"/>
</dbReference>
<proteinExistence type="inferred from homology"/>
<evidence type="ECO:0000256" key="4">
    <source>
        <dbReference type="ARBA" id="ARBA00022695"/>
    </source>
</evidence>
<evidence type="ECO:0000256" key="11">
    <source>
        <dbReference type="ARBA" id="ARBA00023204"/>
    </source>
</evidence>
<dbReference type="SUPFAM" id="SSF56672">
    <property type="entry name" value="DNA/RNA polymerases"/>
    <property type="match status" value="1"/>
</dbReference>
<evidence type="ECO:0000256" key="3">
    <source>
        <dbReference type="ARBA" id="ARBA00022679"/>
    </source>
</evidence>
<dbReference type="GO" id="GO:0009432">
    <property type="term" value="P:SOS response"/>
    <property type="evidence" value="ECO:0007669"/>
    <property type="project" value="TreeGrafter"/>
</dbReference>
<comment type="cofactor">
    <cofactor evidence="13">
        <name>Mg(2+)</name>
        <dbReference type="ChEBI" id="CHEBI:18420"/>
    </cofactor>
    <text evidence="13">Binds 2 magnesium ions per subunit.</text>
</comment>
<dbReference type="PROSITE" id="PS50173">
    <property type="entry name" value="UMUC"/>
    <property type="match status" value="1"/>
</dbReference>
<comment type="subcellular location">
    <subcellularLocation>
        <location evidence="13">Cytoplasm</location>
    </subcellularLocation>
</comment>
<evidence type="ECO:0000256" key="7">
    <source>
        <dbReference type="ARBA" id="ARBA00022763"/>
    </source>
</evidence>
<dbReference type="InterPro" id="IPR036775">
    <property type="entry name" value="DNA_pol_Y-fam_lit_finger_sf"/>
</dbReference>
<dbReference type="InterPro" id="IPR050116">
    <property type="entry name" value="DNA_polymerase-Y"/>
</dbReference>
<evidence type="ECO:0000313" key="16">
    <source>
        <dbReference type="Proteomes" id="UP000031397"/>
    </source>
</evidence>
<keyword evidence="4 13" id="KW-0548">Nucleotidyltransferase</keyword>
<gene>
    <name evidence="13" type="primary">dinB</name>
    <name evidence="15" type="ORF">LfDm3_0798</name>
</gene>
<keyword evidence="11 13" id="KW-0234">DNA repair</keyword>
<keyword evidence="13" id="KW-0963">Cytoplasm</keyword>
<dbReference type="Gene3D" id="1.10.150.20">
    <property type="entry name" value="5' to 3' exonuclease, C-terminal subdomain"/>
    <property type="match status" value="1"/>
</dbReference>
<evidence type="ECO:0000256" key="12">
    <source>
        <dbReference type="ARBA" id="ARBA00049244"/>
    </source>
</evidence>
<comment type="similarity">
    <text evidence="1 13">Belongs to the DNA polymerase type-Y family.</text>
</comment>
<evidence type="ECO:0000256" key="13">
    <source>
        <dbReference type="HAMAP-Rule" id="MF_01113"/>
    </source>
</evidence>
<evidence type="ECO:0000256" key="5">
    <source>
        <dbReference type="ARBA" id="ARBA00022705"/>
    </source>
</evidence>
<dbReference type="PANTHER" id="PTHR11076">
    <property type="entry name" value="DNA REPAIR POLYMERASE UMUC / TRANSFERASE FAMILY MEMBER"/>
    <property type="match status" value="1"/>
</dbReference>
<dbReference type="InterPro" id="IPR043128">
    <property type="entry name" value="Rev_trsase/Diguanyl_cyclase"/>
</dbReference>
<dbReference type="Gene3D" id="3.30.70.270">
    <property type="match status" value="1"/>
</dbReference>
<evidence type="ECO:0000313" key="15">
    <source>
        <dbReference type="EMBL" id="KID41556.1"/>
    </source>
</evidence>
<dbReference type="EMBL" id="JOJZ01000019">
    <property type="protein sequence ID" value="KID41556.1"/>
    <property type="molecule type" value="Genomic_DNA"/>
</dbReference>
<dbReference type="InterPro" id="IPR022880">
    <property type="entry name" value="DNApol_IV"/>
</dbReference>
<dbReference type="Pfam" id="PF11799">
    <property type="entry name" value="IMS_C"/>
    <property type="match status" value="1"/>
</dbReference>
<dbReference type="GO" id="GO:0003887">
    <property type="term" value="F:DNA-directed DNA polymerase activity"/>
    <property type="evidence" value="ECO:0007669"/>
    <property type="project" value="UniProtKB-UniRule"/>
</dbReference>
<comment type="function">
    <text evidence="13">Poorly processive, error-prone DNA polymerase involved in untargeted mutagenesis. Copies undamaged DNA at stalled replication forks, which arise in vivo from mismatched or misaligned primer ends. These misaligned primers can be extended by PolIV. Exhibits no 3'-5' exonuclease (proofreading) activity. May be involved in translesional synthesis, in conjunction with the beta clamp from PolIII.</text>
</comment>
<feature type="domain" description="UmuC" evidence="14">
    <location>
        <begin position="13"/>
        <end position="197"/>
    </location>
</feature>
<dbReference type="GO" id="GO:0006281">
    <property type="term" value="P:DNA repair"/>
    <property type="evidence" value="ECO:0007669"/>
    <property type="project" value="UniProtKB-UniRule"/>
</dbReference>
<keyword evidence="7 13" id="KW-0227">DNA damage</keyword>
<evidence type="ECO:0000256" key="2">
    <source>
        <dbReference type="ARBA" id="ARBA00022457"/>
    </source>
</evidence>
<accession>A0A0C1PNP0</accession>
<keyword evidence="16" id="KW-1185">Reference proteome</keyword>
<comment type="catalytic activity">
    <reaction evidence="12 13">
        <text>DNA(n) + a 2'-deoxyribonucleoside 5'-triphosphate = DNA(n+1) + diphosphate</text>
        <dbReference type="Rhea" id="RHEA:22508"/>
        <dbReference type="Rhea" id="RHEA-COMP:17339"/>
        <dbReference type="Rhea" id="RHEA-COMP:17340"/>
        <dbReference type="ChEBI" id="CHEBI:33019"/>
        <dbReference type="ChEBI" id="CHEBI:61560"/>
        <dbReference type="ChEBI" id="CHEBI:173112"/>
        <dbReference type="EC" id="2.7.7.7"/>
    </reaction>
</comment>
<feature type="site" description="Substrate discrimination" evidence="13">
    <location>
        <position position="22"/>
    </location>
</feature>
<keyword evidence="6 13" id="KW-0479">Metal-binding</keyword>
<reference evidence="15 16" key="1">
    <citation type="submission" date="2014-06" db="EMBL/GenBank/DDBJ databases">
        <title>Functional and comparative genomic analyses of the Drosophila gut microbiota identify candidate symbiosis factors.</title>
        <authorList>
            <person name="Newell P.D."/>
            <person name="Chaston J.M."/>
            <person name="Douglas A.E."/>
        </authorList>
    </citation>
    <scope>NUCLEOTIDE SEQUENCE [LARGE SCALE GENOMIC DNA]</scope>
    <source>
        <strain evidence="15 16">DmCS_002</strain>
    </source>
</reference>
<dbReference type="NCBIfam" id="NF002677">
    <property type="entry name" value="PRK02406.1"/>
    <property type="match status" value="1"/>
</dbReference>
<dbReference type="FunFam" id="3.30.1490.100:FF:000004">
    <property type="entry name" value="DNA polymerase IV"/>
    <property type="match status" value="1"/>
</dbReference>
<dbReference type="Gene3D" id="3.30.1490.100">
    <property type="entry name" value="DNA polymerase, Y-family, little finger domain"/>
    <property type="match status" value="1"/>
</dbReference>
<dbReference type="GO" id="GO:0006261">
    <property type="term" value="P:DNA-templated DNA replication"/>
    <property type="evidence" value="ECO:0007669"/>
    <property type="project" value="UniProtKB-UniRule"/>
</dbReference>
<dbReference type="GO" id="GO:0042276">
    <property type="term" value="P:error-prone translesion synthesis"/>
    <property type="evidence" value="ECO:0007669"/>
    <property type="project" value="TreeGrafter"/>
</dbReference>
<dbReference type="Gene3D" id="3.40.1170.60">
    <property type="match status" value="1"/>
</dbReference>
<dbReference type="GO" id="GO:0005829">
    <property type="term" value="C:cytosol"/>
    <property type="evidence" value="ECO:0007669"/>
    <property type="project" value="TreeGrafter"/>
</dbReference>
<dbReference type="SUPFAM" id="SSF100879">
    <property type="entry name" value="Lesion bypass DNA polymerase (Y-family), little finger domain"/>
    <property type="match status" value="1"/>
</dbReference>
<dbReference type="GO" id="GO:0003684">
    <property type="term" value="F:damaged DNA binding"/>
    <property type="evidence" value="ECO:0007669"/>
    <property type="project" value="InterPro"/>
</dbReference>
<keyword evidence="9 13" id="KW-0239">DNA-directed DNA polymerase</keyword>
<dbReference type="CDD" id="cd03586">
    <property type="entry name" value="PolY_Pol_IV_kappa"/>
    <property type="match status" value="1"/>
</dbReference>
<dbReference type="InterPro" id="IPR017961">
    <property type="entry name" value="DNA_pol_Y-fam_little_finger"/>
</dbReference>
<keyword evidence="8 13" id="KW-0460">Magnesium</keyword>
<evidence type="ECO:0000256" key="6">
    <source>
        <dbReference type="ARBA" id="ARBA00022723"/>
    </source>
</evidence>
<dbReference type="InterPro" id="IPR001126">
    <property type="entry name" value="UmuC"/>
</dbReference>
<dbReference type="GO" id="GO:0000287">
    <property type="term" value="F:magnesium ion binding"/>
    <property type="evidence" value="ECO:0007669"/>
    <property type="project" value="UniProtKB-UniRule"/>
</dbReference>
<dbReference type="InterPro" id="IPR024728">
    <property type="entry name" value="PolY_HhH_motif"/>
</dbReference>
<sequence>MEESIKINHSRDILHVDMDAFFASIEQREHPEFIDQPLIISKDPRKTGGRGVVTTANYPARKFGVHSAMPASKALELCPNGIFKAPEFELYRDVSHQIHDIFHEYTDRIETVALDEAYLDITKNKKQIRNPVLIAHLIQSEIWEKTHLTSSTGISYNKFLAKEASDYRKPAGVTMIDVKDSHEFLMKLPIDRYRGVGKKTLQKMQQLNIQNGQDLYRQSEMDLIKNFGKFGYFLYRRVRGSDDRPVEYQRERKSIGKERTYGPELKSREEVESQLHKIAKMVEKSLNKHEKHGKVLVLKVRYSDFTTLTKRISWNDFMENDARLFYDLALEIFDGLPEATYGIRLLGITLTNLSDIGFQNIKLPLYSDPRFEM</sequence>
<feature type="binding site" evidence="13">
    <location>
        <position position="115"/>
    </location>
    <ligand>
        <name>Mg(2+)</name>
        <dbReference type="ChEBI" id="CHEBI:18420"/>
    </ligand>
</feature>
<comment type="subunit">
    <text evidence="13">Monomer.</text>
</comment>
<dbReference type="Pfam" id="PF00817">
    <property type="entry name" value="IMS"/>
    <property type="match status" value="1"/>
</dbReference>
<dbReference type="HAMAP" id="MF_01113">
    <property type="entry name" value="DNApol_IV"/>
    <property type="match status" value="1"/>
</dbReference>
<evidence type="ECO:0000256" key="8">
    <source>
        <dbReference type="ARBA" id="ARBA00022842"/>
    </source>
</evidence>
<dbReference type="PANTHER" id="PTHR11076:SF33">
    <property type="entry name" value="DNA POLYMERASE KAPPA"/>
    <property type="match status" value="1"/>
</dbReference>